<dbReference type="SUPFAM" id="SSF56399">
    <property type="entry name" value="ADP-ribosylation"/>
    <property type="match status" value="1"/>
</dbReference>
<feature type="compositionally biased region" description="Low complexity" evidence="4">
    <location>
        <begin position="982"/>
        <end position="995"/>
    </location>
</feature>
<dbReference type="SUPFAM" id="SSF117839">
    <property type="entry name" value="WWE domain"/>
    <property type="match status" value="1"/>
</dbReference>
<feature type="region of interest" description="Disordered" evidence="4">
    <location>
        <begin position="974"/>
        <end position="1063"/>
    </location>
</feature>
<feature type="compositionally biased region" description="Acidic residues" evidence="4">
    <location>
        <begin position="295"/>
        <end position="306"/>
    </location>
</feature>
<name>K1P6C4_MAGGI</name>
<feature type="compositionally biased region" description="Polar residues" evidence="4">
    <location>
        <begin position="58"/>
        <end position="81"/>
    </location>
</feature>
<dbReference type="Pfam" id="PF02825">
    <property type="entry name" value="WWE"/>
    <property type="match status" value="1"/>
</dbReference>
<dbReference type="GO" id="GO:0003950">
    <property type="term" value="F:NAD+ poly-ADP-ribosyltransferase activity"/>
    <property type="evidence" value="ECO:0007669"/>
    <property type="project" value="UniProtKB-UniRule"/>
</dbReference>
<feature type="compositionally biased region" description="Basic and acidic residues" evidence="4">
    <location>
        <begin position="1042"/>
        <end position="1063"/>
    </location>
</feature>
<dbReference type="CDD" id="cd01439">
    <property type="entry name" value="TCCD_inducible_PARP_like"/>
    <property type="match status" value="1"/>
</dbReference>
<sequence length="1063" mass="118546">MFYGATVVASAARNFTHNMSDSKGRGGRGGGRGKPRGGSQGEGQQNRYGSHQDLFPGQNFNSQTSLLGNPTNWQPGVPQTNVPLPPYLPGGVGQQIYPGMHPNYPPPNAPGVRAPLMSLPPHQMSLPQQPLTQPPRHDSSAGSAKFESKHPVVKLNDLKPGLKYQDQPTNNDFVCIKKGSGNDQGSSEKKEKAKPKSKLKDEGEDMERIFNDTMDDLKKLTLPDVNVKSKRPPTGNKTMQKNQGGKPQKEIDMGSRGNLKEDTINDDSQSERGGRRRGGRGKRRGKGTKAGEALPGDDGEEDESGNDSDTSHVSQSSRGRGPNRRGRGRGRGGLQPSGSTHDLNVRDDSDNESVCSQTSQSGRGRGGRIQRGGRGRGRGGRGANSQRHNSGGQEGDKDEAENKHQQAALDLGDESDENFSEAKVFRYLVKTLGGCASIQKFKEEFSPLPADFDDWVKTPKNRLSVFKRNEPKAETLPKKRLDRKNRWNTNEEESEPIEITEKVSTNTSVLERDADKKDICPSLIPGSCKEKKCDRHHRPLPYLWQIRIFGTWVSFNDEENEKLERGYCNLEEIGDAEVEHEERKYKIHMKFNENIGVVYEIMHGEESLNTNDVLSSRRLSTASFGKEKKPLTTGSFHTQWRWYYHNDVGQWVPFDKDRFQYTLEKKYVMGQKTYLFTRENYKFKYKIELADWTQVNLDTGKERKILRRPVFVSITDVAAKIYPPIIQVSATGPVPPGWAPWDLAHPFELVELDESCKEYREVKGAMFDTLKEDYFTISNIYRIQNLSLWKEFNMRKTNMEMDHEMRGESVNVKSLFHGTDSIDTCYGICTNNFDFRLSGKNATMYGKGSYFATTAKYSNCYTRGPLRLIFRARVLIGRYTKGEKDIACPPNIPGEGHKRFDSCVDNETNPSIFVVFDRNQSYPEHLIAYRGKDDELSPALSNPAPVSNPVSRPSSLSSLQSTTSVVAQASSSTLGNISQSAQSSPSQLYSGPSSGIGTPQPASSPGVMYSNPYLSSPSSTTSLPGTSRSPSESQSFSYRTASGREQRMSYPEAKKKDETCSIQ</sequence>
<feature type="compositionally biased region" description="Polar residues" evidence="4">
    <location>
        <begin position="352"/>
        <end position="361"/>
    </location>
</feature>
<accession>K1P6C4</accession>
<dbReference type="HOGENOM" id="CLU_288893_0_0_1"/>
<organism evidence="5">
    <name type="scientific">Magallana gigas</name>
    <name type="common">Pacific oyster</name>
    <name type="synonym">Crassostrea gigas</name>
    <dbReference type="NCBI Taxonomy" id="29159"/>
    <lineage>
        <taxon>Eukaryota</taxon>
        <taxon>Metazoa</taxon>
        <taxon>Spiralia</taxon>
        <taxon>Lophotrochozoa</taxon>
        <taxon>Mollusca</taxon>
        <taxon>Bivalvia</taxon>
        <taxon>Autobranchia</taxon>
        <taxon>Pteriomorphia</taxon>
        <taxon>Ostreida</taxon>
        <taxon>Ostreoidea</taxon>
        <taxon>Ostreidae</taxon>
        <taxon>Magallana</taxon>
    </lineage>
</organism>
<comment type="subcellular location">
    <subcellularLocation>
        <location evidence="1">Nucleus</location>
    </subcellularLocation>
</comment>
<dbReference type="InParanoid" id="K1P6C4"/>
<evidence type="ECO:0000256" key="4">
    <source>
        <dbReference type="SAM" id="MobiDB-lite"/>
    </source>
</evidence>
<dbReference type="InterPro" id="IPR004170">
    <property type="entry name" value="WWE_dom"/>
</dbReference>
<feature type="compositionally biased region" description="Low complexity" evidence="4">
    <location>
        <begin position="941"/>
        <end position="957"/>
    </location>
</feature>
<dbReference type="AlphaFoldDB" id="K1P6C4"/>
<evidence type="ECO:0000256" key="3">
    <source>
        <dbReference type="ARBA" id="ARBA00024347"/>
    </source>
</evidence>
<dbReference type="Pfam" id="PF00644">
    <property type="entry name" value="PARP"/>
    <property type="match status" value="1"/>
</dbReference>
<feature type="region of interest" description="Disordered" evidence="4">
    <location>
        <begin position="16"/>
        <end position="416"/>
    </location>
</feature>
<dbReference type="PANTHER" id="PTHR45740">
    <property type="entry name" value="POLY [ADP-RIBOSE] POLYMERASE"/>
    <property type="match status" value="1"/>
</dbReference>
<dbReference type="PROSITE" id="PS51059">
    <property type="entry name" value="PARP_CATALYTIC"/>
    <property type="match status" value="1"/>
</dbReference>
<dbReference type="EMBL" id="JH817385">
    <property type="protein sequence ID" value="EKC19117.1"/>
    <property type="molecule type" value="Genomic_DNA"/>
</dbReference>
<dbReference type="GO" id="GO:0005634">
    <property type="term" value="C:nucleus"/>
    <property type="evidence" value="ECO:0007669"/>
    <property type="project" value="UniProtKB-SubCell"/>
</dbReference>
<dbReference type="InterPro" id="IPR037197">
    <property type="entry name" value="WWE_dom_sf"/>
</dbReference>
<evidence type="ECO:0000256" key="1">
    <source>
        <dbReference type="ARBA" id="ARBA00004123"/>
    </source>
</evidence>
<feature type="compositionally biased region" description="Basic residues" evidence="4">
    <location>
        <begin position="365"/>
        <end position="379"/>
    </location>
</feature>
<dbReference type="PANTHER" id="PTHR45740:SF4">
    <property type="entry name" value="PROTEIN MONO-ADP-RIBOSYLTRANSFERASE PARP11"/>
    <property type="match status" value="1"/>
</dbReference>
<feature type="compositionally biased region" description="Basic and acidic residues" evidence="4">
    <location>
        <begin position="247"/>
        <end position="273"/>
    </location>
</feature>
<feature type="compositionally biased region" description="Basic residues" evidence="4">
    <location>
        <begin position="274"/>
        <end position="287"/>
    </location>
</feature>
<dbReference type="PROSITE" id="PS50918">
    <property type="entry name" value="WWE"/>
    <property type="match status" value="1"/>
</dbReference>
<comment type="similarity">
    <text evidence="3">Belongs to the ARTD/PARP family.</text>
</comment>
<feature type="compositionally biased region" description="Polar residues" evidence="4">
    <location>
        <begin position="235"/>
        <end position="245"/>
    </location>
</feature>
<dbReference type="GO" id="GO:1990404">
    <property type="term" value="F:NAD+-protein mono-ADP-ribosyltransferase activity"/>
    <property type="evidence" value="ECO:0007669"/>
    <property type="project" value="TreeGrafter"/>
</dbReference>
<evidence type="ECO:0000256" key="2">
    <source>
        <dbReference type="ARBA" id="ARBA00023242"/>
    </source>
</evidence>
<feature type="region of interest" description="Disordered" evidence="4">
    <location>
        <begin position="938"/>
        <end position="957"/>
    </location>
</feature>
<evidence type="ECO:0000313" key="5">
    <source>
        <dbReference type="EMBL" id="EKC19117.1"/>
    </source>
</evidence>
<dbReference type="Gene3D" id="3.30.720.50">
    <property type="match status" value="1"/>
</dbReference>
<feature type="compositionally biased region" description="Basic residues" evidence="4">
    <location>
        <begin position="321"/>
        <end position="330"/>
    </location>
</feature>
<keyword evidence="2" id="KW-0539">Nucleus</keyword>
<dbReference type="InterPro" id="IPR051712">
    <property type="entry name" value="ARTD-AVP"/>
</dbReference>
<dbReference type="Gene3D" id="3.90.228.10">
    <property type="match status" value="1"/>
</dbReference>
<proteinExistence type="inferred from homology"/>
<reference evidence="5" key="1">
    <citation type="journal article" date="2012" name="Nature">
        <title>The oyster genome reveals stress adaptation and complexity of shell formation.</title>
        <authorList>
            <person name="Zhang G."/>
            <person name="Fang X."/>
            <person name="Guo X."/>
            <person name="Li L."/>
            <person name="Luo R."/>
            <person name="Xu F."/>
            <person name="Yang P."/>
            <person name="Zhang L."/>
            <person name="Wang X."/>
            <person name="Qi H."/>
            <person name="Xiong Z."/>
            <person name="Que H."/>
            <person name="Xie Y."/>
            <person name="Holland P.W."/>
            <person name="Paps J."/>
            <person name="Zhu Y."/>
            <person name="Wu F."/>
            <person name="Chen Y."/>
            <person name="Wang J."/>
            <person name="Peng C."/>
            <person name="Meng J."/>
            <person name="Yang L."/>
            <person name="Liu J."/>
            <person name="Wen B."/>
            <person name="Zhang N."/>
            <person name="Huang Z."/>
            <person name="Zhu Q."/>
            <person name="Feng Y."/>
            <person name="Mount A."/>
            <person name="Hedgecock D."/>
            <person name="Xu Z."/>
            <person name="Liu Y."/>
            <person name="Domazet-Loso T."/>
            <person name="Du Y."/>
            <person name="Sun X."/>
            <person name="Zhang S."/>
            <person name="Liu B."/>
            <person name="Cheng P."/>
            <person name="Jiang X."/>
            <person name="Li J."/>
            <person name="Fan D."/>
            <person name="Wang W."/>
            <person name="Fu W."/>
            <person name="Wang T."/>
            <person name="Wang B."/>
            <person name="Zhang J."/>
            <person name="Peng Z."/>
            <person name="Li Y."/>
            <person name="Li N."/>
            <person name="Wang J."/>
            <person name="Chen M."/>
            <person name="He Y."/>
            <person name="Tan F."/>
            <person name="Song X."/>
            <person name="Zheng Q."/>
            <person name="Huang R."/>
            <person name="Yang H."/>
            <person name="Du X."/>
            <person name="Chen L."/>
            <person name="Yang M."/>
            <person name="Gaffney P.M."/>
            <person name="Wang S."/>
            <person name="Luo L."/>
            <person name="She Z."/>
            <person name="Ming Y."/>
            <person name="Huang W."/>
            <person name="Zhang S."/>
            <person name="Huang B."/>
            <person name="Zhang Y."/>
            <person name="Qu T."/>
            <person name="Ni P."/>
            <person name="Miao G."/>
            <person name="Wang J."/>
            <person name="Wang Q."/>
            <person name="Steinberg C.E."/>
            <person name="Wang H."/>
            <person name="Li N."/>
            <person name="Qian L."/>
            <person name="Zhang G."/>
            <person name="Li Y."/>
            <person name="Yang H."/>
            <person name="Liu X."/>
            <person name="Wang J."/>
            <person name="Yin Y."/>
            <person name="Wang J."/>
        </authorList>
    </citation>
    <scope>NUCLEOTIDE SEQUENCE [LARGE SCALE GENOMIC DNA]</scope>
    <source>
        <strain evidence="5">05x7-T-G4-1.051#20</strain>
    </source>
</reference>
<feature type="compositionally biased region" description="Low complexity" evidence="4">
    <location>
        <begin position="1015"/>
        <end position="1031"/>
    </location>
</feature>
<feature type="compositionally biased region" description="Gly residues" evidence="4">
    <location>
        <begin position="27"/>
        <end position="41"/>
    </location>
</feature>
<feature type="compositionally biased region" description="Basic and acidic residues" evidence="4">
    <location>
        <begin position="198"/>
        <end position="221"/>
    </location>
</feature>
<dbReference type="InterPro" id="IPR012317">
    <property type="entry name" value="Poly(ADP-ribose)pol_cat_dom"/>
</dbReference>
<gene>
    <name evidence="5" type="ORF">CGI_10009621</name>
</gene>
<protein>
    <submittedName>
        <fullName evidence="5">Poly [ADP-ribose] polymerase 12</fullName>
    </submittedName>
</protein>